<dbReference type="Proteomes" id="UP000000304">
    <property type="component" value="Chromosome 3L"/>
</dbReference>
<comment type="similarity">
    <text evidence="1">Belongs to the SNF7 family.</text>
</comment>
<sequence length="232" mass="25699">MFNNIFGKNPTVKEQQRENDRSLRKATRDIERERRKMEEEERKLELEIRRNAAAGNNDACRILAKQLVEIRKQKSRTYAAAGKIQSIGYQNKNMGANIALSEAMGTTAKTMGEMNKSVDIQVQFAQLRQSRVHILLLATADDHCGAIFGQPFGNRETNAGGDSPEFSGGDPLQFLLSCLPIGGGGDHGYFPCQTLHRAGCRTLTTAGQTFVALIEIRANEFWAVIVAVLIET</sequence>
<gene>
    <name evidence="3" type="primary">Dsim\GD13878</name>
    <name evidence="3" type="ORF">Dsim_GD13878</name>
</gene>
<evidence type="ECO:0000256" key="1">
    <source>
        <dbReference type="ARBA" id="ARBA00006190"/>
    </source>
</evidence>
<evidence type="ECO:0000313" key="4">
    <source>
        <dbReference type="Proteomes" id="UP000000304"/>
    </source>
</evidence>
<feature type="region of interest" description="Disordered" evidence="2">
    <location>
        <begin position="1"/>
        <end position="38"/>
    </location>
</feature>
<dbReference type="Pfam" id="PF03357">
    <property type="entry name" value="Snf7"/>
    <property type="match status" value="1"/>
</dbReference>
<protein>
    <submittedName>
        <fullName evidence="3">GD13878</fullName>
    </submittedName>
</protein>
<dbReference type="InterPro" id="IPR005024">
    <property type="entry name" value="Snf7_fam"/>
</dbReference>
<feature type="compositionally biased region" description="Basic and acidic residues" evidence="2">
    <location>
        <begin position="14"/>
        <end position="38"/>
    </location>
</feature>
<organism evidence="3 4">
    <name type="scientific">Drosophila simulans</name>
    <name type="common">Fruit fly</name>
    <dbReference type="NCBI Taxonomy" id="7240"/>
    <lineage>
        <taxon>Eukaryota</taxon>
        <taxon>Metazoa</taxon>
        <taxon>Ecdysozoa</taxon>
        <taxon>Arthropoda</taxon>
        <taxon>Hexapoda</taxon>
        <taxon>Insecta</taxon>
        <taxon>Pterygota</taxon>
        <taxon>Neoptera</taxon>
        <taxon>Endopterygota</taxon>
        <taxon>Diptera</taxon>
        <taxon>Brachycera</taxon>
        <taxon>Muscomorpha</taxon>
        <taxon>Ephydroidea</taxon>
        <taxon>Drosophilidae</taxon>
        <taxon>Drosophila</taxon>
        <taxon>Sophophora</taxon>
    </lineage>
</organism>
<dbReference type="Gene3D" id="6.10.140.1230">
    <property type="match status" value="1"/>
</dbReference>
<dbReference type="STRING" id="7240.B4QRI4"/>
<dbReference type="EMBL" id="CM000363">
    <property type="protein sequence ID" value="EDX09295.1"/>
    <property type="molecule type" value="Genomic_DNA"/>
</dbReference>
<name>B4QRI4_DROSI</name>
<keyword evidence="4" id="KW-1185">Reference proteome</keyword>
<proteinExistence type="inferred from homology"/>
<dbReference type="GO" id="GO:0007034">
    <property type="term" value="P:vacuolar transport"/>
    <property type="evidence" value="ECO:0007669"/>
    <property type="project" value="InterPro"/>
</dbReference>
<dbReference type="PANTHER" id="PTHR10476">
    <property type="entry name" value="CHARGED MULTIVESICULAR BODY PROTEIN"/>
    <property type="match status" value="1"/>
</dbReference>
<dbReference type="PhylomeDB" id="B4QRI4"/>
<dbReference type="OrthoDB" id="5594417at2759"/>
<accession>B4QRI4</accession>
<dbReference type="HOGENOM" id="CLU_069208_1_2_1"/>
<dbReference type="AlphaFoldDB" id="B4QRI4"/>
<dbReference type="SMR" id="B4QRI4"/>
<reference evidence="3 4" key="1">
    <citation type="journal article" date="2007" name="Nature">
        <title>Evolution of genes and genomes on the Drosophila phylogeny.</title>
        <authorList>
            <consortium name="Drosophila 12 Genomes Consortium"/>
            <person name="Clark A.G."/>
            <person name="Eisen M.B."/>
            <person name="Smith D.R."/>
            <person name="Bergman C.M."/>
            <person name="Oliver B."/>
            <person name="Markow T.A."/>
            <person name="Kaufman T.C."/>
            <person name="Kellis M."/>
            <person name="Gelbart W."/>
            <person name="Iyer V.N."/>
            <person name="Pollard D.A."/>
            <person name="Sackton T.B."/>
            <person name="Larracuente A.M."/>
            <person name="Singh N.D."/>
            <person name="Abad J.P."/>
            <person name="Abt D.N."/>
            <person name="Adryan B."/>
            <person name="Aguade M."/>
            <person name="Akashi H."/>
            <person name="Anderson W.W."/>
            <person name="Aquadro C.F."/>
            <person name="Ardell D.H."/>
            <person name="Arguello R."/>
            <person name="Artieri C.G."/>
            <person name="Barbash D.A."/>
            <person name="Barker D."/>
            <person name="Barsanti P."/>
            <person name="Batterham P."/>
            <person name="Batzoglou S."/>
            <person name="Begun D."/>
            <person name="Bhutkar A."/>
            <person name="Blanco E."/>
            <person name="Bosak S.A."/>
            <person name="Bradley R.K."/>
            <person name="Brand A.D."/>
            <person name="Brent M.R."/>
            <person name="Brooks A.N."/>
            <person name="Brown R.H."/>
            <person name="Butlin R.K."/>
            <person name="Caggese C."/>
            <person name="Calvi B.R."/>
            <person name="Bernardo de Carvalho A."/>
            <person name="Caspi A."/>
            <person name="Castrezana S."/>
            <person name="Celniker S.E."/>
            <person name="Chang J.L."/>
            <person name="Chapple C."/>
            <person name="Chatterji S."/>
            <person name="Chinwalla A."/>
            <person name="Civetta A."/>
            <person name="Clifton S.W."/>
            <person name="Comeron J.M."/>
            <person name="Costello J.C."/>
            <person name="Coyne J.A."/>
            <person name="Daub J."/>
            <person name="David R.G."/>
            <person name="Delcher A.L."/>
            <person name="Delehaunty K."/>
            <person name="Do C.B."/>
            <person name="Ebling H."/>
            <person name="Edwards K."/>
            <person name="Eickbush T."/>
            <person name="Evans J.D."/>
            <person name="Filipski A."/>
            <person name="Findeiss S."/>
            <person name="Freyhult E."/>
            <person name="Fulton L."/>
            <person name="Fulton R."/>
            <person name="Garcia A.C."/>
            <person name="Gardiner A."/>
            <person name="Garfield D.A."/>
            <person name="Garvin B.E."/>
            <person name="Gibson G."/>
            <person name="Gilbert D."/>
            <person name="Gnerre S."/>
            <person name="Godfrey J."/>
            <person name="Good R."/>
            <person name="Gotea V."/>
            <person name="Gravely B."/>
            <person name="Greenberg A.J."/>
            <person name="Griffiths-Jones S."/>
            <person name="Gross S."/>
            <person name="Guigo R."/>
            <person name="Gustafson E.A."/>
            <person name="Haerty W."/>
            <person name="Hahn M.W."/>
            <person name="Halligan D.L."/>
            <person name="Halpern A.L."/>
            <person name="Halter G.M."/>
            <person name="Han M.V."/>
            <person name="Heger A."/>
            <person name="Hillier L."/>
            <person name="Hinrichs A.S."/>
            <person name="Holmes I."/>
            <person name="Hoskins R.A."/>
            <person name="Hubisz M.J."/>
            <person name="Hultmark D."/>
            <person name="Huntley M.A."/>
            <person name="Jaffe D.B."/>
            <person name="Jagadeeshan S."/>
            <person name="Jeck W.R."/>
            <person name="Johnson J."/>
            <person name="Jones C.D."/>
            <person name="Jordan W.C."/>
            <person name="Karpen G.H."/>
            <person name="Kataoka E."/>
            <person name="Keightley P.D."/>
            <person name="Kheradpour P."/>
            <person name="Kirkness E.F."/>
            <person name="Koerich L.B."/>
            <person name="Kristiansen K."/>
            <person name="Kudrna D."/>
            <person name="Kulathinal R.J."/>
            <person name="Kumar S."/>
            <person name="Kwok R."/>
            <person name="Lander E."/>
            <person name="Langley C.H."/>
            <person name="Lapoint R."/>
            <person name="Lazzaro B.P."/>
            <person name="Lee S.J."/>
            <person name="Levesque L."/>
            <person name="Li R."/>
            <person name="Lin C.F."/>
            <person name="Lin M.F."/>
            <person name="Lindblad-Toh K."/>
            <person name="Llopart A."/>
            <person name="Long M."/>
            <person name="Low L."/>
            <person name="Lozovsky E."/>
            <person name="Lu J."/>
            <person name="Luo M."/>
            <person name="Machado C.A."/>
            <person name="Makalowski W."/>
            <person name="Marzo M."/>
            <person name="Matsuda M."/>
            <person name="Matzkin L."/>
            <person name="McAllister B."/>
            <person name="McBride C.S."/>
            <person name="McKernan B."/>
            <person name="McKernan K."/>
            <person name="Mendez-Lago M."/>
            <person name="Minx P."/>
            <person name="Mollenhauer M.U."/>
            <person name="Montooth K."/>
            <person name="Mount S.M."/>
            <person name="Mu X."/>
            <person name="Myers E."/>
            <person name="Negre B."/>
            <person name="Newfeld S."/>
            <person name="Nielsen R."/>
            <person name="Noor M.A."/>
            <person name="O'Grady P."/>
            <person name="Pachter L."/>
            <person name="Papaceit M."/>
            <person name="Parisi M.J."/>
            <person name="Parisi M."/>
            <person name="Parts L."/>
            <person name="Pedersen J.S."/>
            <person name="Pesole G."/>
            <person name="Phillippy A.M."/>
            <person name="Ponting C.P."/>
            <person name="Pop M."/>
            <person name="Porcelli D."/>
            <person name="Powell J.R."/>
            <person name="Prohaska S."/>
            <person name="Pruitt K."/>
            <person name="Puig M."/>
            <person name="Quesneville H."/>
            <person name="Ram K.R."/>
            <person name="Rand D."/>
            <person name="Rasmussen M.D."/>
            <person name="Reed L.K."/>
            <person name="Reenan R."/>
            <person name="Reily A."/>
            <person name="Remington K.A."/>
            <person name="Rieger T.T."/>
            <person name="Ritchie M.G."/>
            <person name="Robin C."/>
            <person name="Rogers Y.H."/>
            <person name="Rohde C."/>
            <person name="Rozas J."/>
            <person name="Rubenfield M.J."/>
            <person name="Ruiz A."/>
            <person name="Russo S."/>
            <person name="Salzberg S.L."/>
            <person name="Sanchez-Gracia A."/>
            <person name="Saranga D.J."/>
            <person name="Sato H."/>
            <person name="Schaeffer S.W."/>
            <person name="Schatz M.C."/>
            <person name="Schlenke T."/>
            <person name="Schwartz R."/>
            <person name="Segarra C."/>
            <person name="Singh R.S."/>
            <person name="Sirot L."/>
            <person name="Sirota M."/>
            <person name="Sisneros N.B."/>
            <person name="Smith C.D."/>
            <person name="Smith T.F."/>
            <person name="Spieth J."/>
            <person name="Stage D.E."/>
            <person name="Stark A."/>
            <person name="Stephan W."/>
            <person name="Strausberg R.L."/>
            <person name="Strempel S."/>
            <person name="Sturgill D."/>
            <person name="Sutton G."/>
            <person name="Sutton G.G."/>
            <person name="Tao W."/>
            <person name="Teichmann S."/>
            <person name="Tobari Y.N."/>
            <person name="Tomimura Y."/>
            <person name="Tsolas J.M."/>
            <person name="Valente V.L."/>
            <person name="Venter E."/>
            <person name="Venter J.C."/>
            <person name="Vicario S."/>
            <person name="Vieira F.G."/>
            <person name="Vilella A.J."/>
            <person name="Villasante A."/>
            <person name="Walenz B."/>
            <person name="Wang J."/>
            <person name="Wasserman M."/>
            <person name="Watts T."/>
            <person name="Wilson D."/>
            <person name="Wilson R.K."/>
            <person name="Wing R.A."/>
            <person name="Wolfner M.F."/>
            <person name="Wong A."/>
            <person name="Wong G.K."/>
            <person name="Wu C.I."/>
            <person name="Wu G."/>
            <person name="Yamamoto D."/>
            <person name="Yang H.P."/>
            <person name="Yang S.P."/>
            <person name="Yorke J.A."/>
            <person name="Yoshida K."/>
            <person name="Zdobnov E."/>
            <person name="Zhang P."/>
            <person name="Zhang Y."/>
            <person name="Zimin A.V."/>
            <person name="Baldwin J."/>
            <person name="Abdouelleil A."/>
            <person name="Abdulkadir J."/>
            <person name="Abebe A."/>
            <person name="Abera B."/>
            <person name="Abreu J."/>
            <person name="Acer S.C."/>
            <person name="Aftuck L."/>
            <person name="Alexander A."/>
            <person name="An P."/>
            <person name="Anderson E."/>
            <person name="Anderson S."/>
            <person name="Arachi H."/>
            <person name="Azer M."/>
            <person name="Bachantsang P."/>
            <person name="Barry A."/>
            <person name="Bayul T."/>
            <person name="Berlin A."/>
            <person name="Bessette D."/>
            <person name="Bloom T."/>
            <person name="Blye J."/>
            <person name="Boguslavskiy L."/>
            <person name="Bonnet C."/>
            <person name="Boukhgalter B."/>
            <person name="Bourzgui I."/>
            <person name="Brown A."/>
            <person name="Cahill P."/>
            <person name="Channer S."/>
            <person name="Cheshatsang Y."/>
            <person name="Chuda L."/>
            <person name="Citroen M."/>
            <person name="Collymore A."/>
            <person name="Cooke P."/>
            <person name="Costello M."/>
            <person name="D'Aco K."/>
            <person name="Daza R."/>
            <person name="De Haan G."/>
            <person name="DeGray S."/>
            <person name="DeMaso C."/>
            <person name="Dhargay N."/>
            <person name="Dooley K."/>
            <person name="Dooley E."/>
            <person name="Doricent M."/>
            <person name="Dorje P."/>
            <person name="Dorjee K."/>
            <person name="Dupes A."/>
            <person name="Elong R."/>
            <person name="Falk J."/>
            <person name="Farina A."/>
            <person name="Faro S."/>
            <person name="Ferguson D."/>
            <person name="Fisher S."/>
            <person name="Foley C.D."/>
            <person name="Franke A."/>
            <person name="Friedrich D."/>
            <person name="Gadbois L."/>
            <person name="Gearin G."/>
            <person name="Gearin C.R."/>
            <person name="Giannoukos G."/>
            <person name="Goode T."/>
            <person name="Graham J."/>
            <person name="Grandbois E."/>
            <person name="Grewal S."/>
            <person name="Gyaltsen K."/>
            <person name="Hafez N."/>
            <person name="Hagos B."/>
            <person name="Hall J."/>
            <person name="Henson C."/>
            <person name="Hollinger A."/>
            <person name="Honan T."/>
            <person name="Huard M.D."/>
            <person name="Hughes L."/>
            <person name="Hurhula B."/>
            <person name="Husby M.E."/>
            <person name="Kamat A."/>
            <person name="Kanga B."/>
            <person name="Kashin S."/>
            <person name="Khazanovich D."/>
            <person name="Kisner P."/>
            <person name="Lance K."/>
            <person name="Lara M."/>
            <person name="Lee W."/>
            <person name="Lennon N."/>
            <person name="Letendre F."/>
            <person name="LeVine R."/>
            <person name="Lipovsky A."/>
            <person name="Liu X."/>
            <person name="Liu J."/>
            <person name="Liu S."/>
            <person name="Lokyitsang T."/>
            <person name="Lokyitsang Y."/>
            <person name="Lubonja R."/>
            <person name="Lui A."/>
            <person name="MacDonald P."/>
            <person name="Magnisalis V."/>
            <person name="Maru K."/>
            <person name="Matthews C."/>
            <person name="McCusker W."/>
            <person name="McDonough S."/>
            <person name="Mehta T."/>
            <person name="Meldrim J."/>
            <person name="Meneus L."/>
            <person name="Mihai O."/>
            <person name="Mihalev A."/>
            <person name="Mihova T."/>
            <person name="Mittelman R."/>
            <person name="Mlenga V."/>
            <person name="Montmayeur A."/>
            <person name="Mulrain L."/>
            <person name="Navidi A."/>
            <person name="Naylor J."/>
            <person name="Negash T."/>
            <person name="Nguyen T."/>
            <person name="Nguyen N."/>
            <person name="Nicol R."/>
            <person name="Norbu C."/>
            <person name="Norbu N."/>
            <person name="Novod N."/>
            <person name="O'Neill B."/>
            <person name="Osman S."/>
            <person name="Markiewicz E."/>
            <person name="Oyono O.L."/>
            <person name="Patti C."/>
            <person name="Phunkhang P."/>
            <person name="Pierre F."/>
            <person name="Priest M."/>
            <person name="Raghuraman S."/>
            <person name="Rege F."/>
            <person name="Reyes R."/>
            <person name="Rise C."/>
            <person name="Rogov P."/>
            <person name="Ross K."/>
            <person name="Ryan E."/>
            <person name="Settipalli S."/>
            <person name="Shea T."/>
            <person name="Sherpa N."/>
            <person name="Shi L."/>
            <person name="Shih D."/>
            <person name="Sparrow T."/>
            <person name="Spaulding J."/>
            <person name="Stalker J."/>
            <person name="Stange-Thomann N."/>
            <person name="Stavropoulos S."/>
            <person name="Stone C."/>
            <person name="Strader C."/>
            <person name="Tesfaye S."/>
            <person name="Thomson T."/>
            <person name="Thoulutsang Y."/>
            <person name="Thoulutsang D."/>
            <person name="Topham K."/>
            <person name="Topping I."/>
            <person name="Tsamla T."/>
            <person name="Vassiliev H."/>
            <person name="Vo A."/>
            <person name="Wangchuk T."/>
            <person name="Wangdi T."/>
            <person name="Weiand M."/>
            <person name="Wilkinson J."/>
            <person name="Wilson A."/>
            <person name="Yadav S."/>
            <person name="Young G."/>
            <person name="Yu Q."/>
            <person name="Zembek L."/>
            <person name="Zhong D."/>
            <person name="Zimmer A."/>
            <person name="Zwirko Z."/>
            <person name="Jaffe D.B."/>
            <person name="Alvarez P."/>
            <person name="Brockman W."/>
            <person name="Butler J."/>
            <person name="Chin C."/>
            <person name="Gnerre S."/>
            <person name="Grabherr M."/>
            <person name="Kleber M."/>
            <person name="Mauceli E."/>
            <person name="MacCallum I."/>
        </authorList>
    </citation>
    <scope>NUCLEOTIDE SEQUENCE [LARGE SCALE GENOMIC DNA]</scope>
    <source>
        <strain evidence="4">white501</strain>
    </source>
</reference>
<evidence type="ECO:0000256" key="2">
    <source>
        <dbReference type="SAM" id="MobiDB-lite"/>
    </source>
</evidence>
<evidence type="ECO:0000313" key="3">
    <source>
        <dbReference type="EMBL" id="EDX09295.1"/>
    </source>
</evidence>